<keyword evidence="5" id="KW-1185">Reference proteome</keyword>
<dbReference type="PANTHER" id="PTHR43877">
    <property type="entry name" value="AMINOALKYLPHOSPHONATE N-ACETYLTRANSFERASE-RELATED-RELATED"/>
    <property type="match status" value="1"/>
</dbReference>
<comment type="caution">
    <text evidence="4">The sequence shown here is derived from an EMBL/GenBank/DDBJ whole genome shotgun (WGS) entry which is preliminary data.</text>
</comment>
<evidence type="ECO:0000256" key="2">
    <source>
        <dbReference type="ARBA" id="ARBA00023315"/>
    </source>
</evidence>
<feature type="domain" description="N-acetyltransferase" evidence="3">
    <location>
        <begin position="18"/>
        <end position="169"/>
    </location>
</feature>
<reference evidence="4 5" key="1">
    <citation type="submission" date="2019-05" db="EMBL/GenBank/DDBJ databases">
        <title>We sequenced the genome of Paenibacillus hemerocallicola KCTC 33185 for further insight into its adaptation and study the phylogeny of Paenibacillus.</title>
        <authorList>
            <person name="Narsing Rao M.P."/>
        </authorList>
    </citation>
    <scope>NUCLEOTIDE SEQUENCE [LARGE SCALE GENOMIC DNA]</scope>
    <source>
        <strain evidence="4 5">KCTC 33185</strain>
    </source>
</reference>
<gene>
    <name evidence="4" type="ORF">FE784_30535</name>
</gene>
<organism evidence="4 5">
    <name type="scientific">Paenibacillus hemerocallicola</name>
    <dbReference type="NCBI Taxonomy" id="1172614"/>
    <lineage>
        <taxon>Bacteria</taxon>
        <taxon>Bacillati</taxon>
        <taxon>Bacillota</taxon>
        <taxon>Bacilli</taxon>
        <taxon>Bacillales</taxon>
        <taxon>Paenibacillaceae</taxon>
        <taxon>Paenibacillus</taxon>
    </lineage>
</organism>
<dbReference type="Proteomes" id="UP000307943">
    <property type="component" value="Unassembled WGS sequence"/>
</dbReference>
<evidence type="ECO:0000256" key="1">
    <source>
        <dbReference type="ARBA" id="ARBA00022679"/>
    </source>
</evidence>
<dbReference type="OrthoDB" id="9789603at2"/>
<dbReference type="EMBL" id="VDCQ01000058">
    <property type="protein sequence ID" value="TNJ62504.1"/>
    <property type="molecule type" value="Genomic_DNA"/>
</dbReference>
<sequence>MDQGMQCRIFPADTGRSAEIRSFVLAMMSDLYPRGTYHENPHDLAFFEEVYIRPANAGFFIAEGVNGRIIGTAAVRPYDRRFPEVEAAIGGGPVCEIVKFYMHPDSRRMGVGSRLYEVAEQFAIEAGYRESYLHTSLFLPGGYPFWQSRGYIERYWESERIVHMSKRWDEYAGRELVGL</sequence>
<dbReference type="Gene3D" id="3.40.630.30">
    <property type="match status" value="1"/>
</dbReference>
<dbReference type="SUPFAM" id="SSF55729">
    <property type="entry name" value="Acyl-CoA N-acyltransferases (Nat)"/>
    <property type="match status" value="1"/>
</dbReference>
<dbReference type="CDD" id="cd04301">
    <property type="entry name" value="NAT_SF"/>
    <property type="match status" value="1"/>
</dbReference>
<dbReference type="AlphaFoldDB" id="A0A5C4T0I0"/>
<dbReference type="InterPro" id="IPR050832">
    <property type="entry name" value="Bact_Acetyltransf"/>
</dbReference>
<dbReference type="PROSITE" id="PS51186">
    <property type="entry name" value="GNAT"/>
    <property type="match status" value="1"/>
</dbReference>
<dbReference type="Pfam" id="PF00583">
    <property type="entry name" value="Acetyltransf_1"/>
    <property type="match status" value="1"/>
</dbReference>
<proteinExistence type="predicted"/>
<dbReference type="InterPro" id="IPR016181">
    <property type="entry name" value="Acyl_CoA_acyltransferase"/>
</dbReference>
<name>A0A5C4T0I0_9BACL</name>
<evidence type="ECO:0000259" key="3">
    <source>
        <dbReference type="PROSITE" id="PS51186"/>
    </source>
</evidence>
<keyword evidence="2" id="KW-0012">Acyltransferase</keyword>
<accession>A0A5C4T0I0</accession>
<protein>
    <submittedName>
        <fullName evidence="4">GNAT family N-acetyltransferase</fullName>
    </submittedName>
</protein>
<dbReference type="GO" id="GO:0016747">
    <property type="term" value="F:acyltransferase activity, transferring groups other than amino-acyl groups"/>
    <property type="evidence" value="ECO:0007669"/>
    <property type="project" value="InterPro"/>
</dbReference>
<evidence type="ECO:0000313" key="5">
    <source>
        <dbReference type="Proteomes" id="UP000307943"/>
    </source>
</evidence>
<keyword evidence="1 4" id="KW-0808">Transferase</keyword>
<evidence type="ECO:0000313" key="4">
    <source>
        <dbReference type="EMBL" id="TNJ62504.1"/>
    </source>
</evidence>
<dbReference type="InterPro" id="IPR000182">
    <property type="entry name" value="GNAT_dom"/>
</dbReference>